<protein>
    <submittedName>
        <fullName evidence="2">Uncharacterized protein</fullName>
    </submittedName>
</protein>
<keyword evidence="1" id="KW-0472">Membrane</keyword>
<evidence type="ECO:0000313" key="3">
    <source>
        <dbReference type="Proteomes" id="UP001190700"/>
    </source>
</evidence>
<gene>
    <name evidence="2" type="ORF">CYMTET_34526</name>
</gene>
<name>A0AAE0FB21_9CHLO</name>
<organism evidence="2 3">
    <name type="scientific">Cymbomonas tetramitiformis</name>
    <dbReference type="NCBI Taxonomy" id="36881"/>
    <lineage>
        <taxon>Eukaryota</taxon>
        <taxon>Viridiplantae</taxon>
        <taxon>Chlorophyta</taxon>
        <taxon>Pyramimonadophyceae</taxon>
        <taxon>Pyramimonadales</taxon>
        <taxon>Pyramimonadaceae</taxon>
        <taxon>Cymbomonas</taxon>
    </lineage>
</organism>
<accession>A0AAE0FB21</accession>
<evidence type="ECO:0000313" key="2">
    <source>
        <dbReference type="EMBL" id="KAK3256330.1"/>
    </source>
</evidence>
<dbReference type="EMBL" id="LGRX02021762">
    <property type="protein sequence ID" value="KAK3256330.1"/>
    <property type="molecule type" value="Genomic_DNA"/>
</dbReference>
<feature type="transmembrane region" description="Helical" evidence="1">
    <location>
        <begin position="6"/>
        <end position="23"/>
    </location>
</feature>
<proteinExistence type="predicted"/>
<dbReference type="Proteomes" id="UP001190700">
    <property type="component" value="Unassembled WGS sequence"/>
</dbReference>
<dbReference type="Gene3D" id="2.60.120.260">
    <property type="entry name" value="Galactose-binding domain-like"/>
    <property type="match status" value="1"/>
</dbReference>
<keyword evidence="1" id="KW-1133">Transmembrane helix</keyword>
<reference evidence="2 3" key="1">
    <citation type="journal article" date="2015" name="Genome Biol. Evol.">
        <title>Comparative Genomics of a Bacterivorous Green Alga Reveals Evolutionary Causalities and Consequences of Phago-Mixotrophic Mode of Nutrition.</title>
        <authorList>
            <person name="Burns J.A."/>
            <person name="Paasch A."/>
            <person name="Narechania A."/>
            <person name="Kim E."/>
        </authorList>
    </citation>
    <scope>NUCLEOTIDE SEQUENCE [LARGE SCALE GENOMIC DNA]</scope>
    <source>
        <strain evidence="2 3">PLY_AMNH</strain>
    </source>
</reference>
<comment type="caution">
    <text evidence="2">The sequence shown here is derived from an EMBL/GenBank/DDBJ whole genome shotgun (WGS) entry which is preliminary data.</text>
</comment>
<keyword evidence="1" id="KW-0812">Transmembrane</keyword>
<sequence length="221" mass="24034">MAPAKLVVPLIAFFMSLGLTYVFNRVKQNVAFRQGGEILKQTEVAVESESLEVTGLLGNIDGAGLRDVVVGDDNNFQEEGRITQDDLEASSNTALATESLPTQRDTVARETVFQKSPRLVNVAKAARLSSTEGAADDGKGFQALNAVDGRHFGYWGDAKSVAMTSKESDPWLLINLKGNFQIQAVELWTATRKCDSVKSQFDDTGVCFSHQLDDDFVVLLA</sequence>
<dbReference type="InterPro" id="IPR008979">
    <property type="entry name" value="Galactose-bd-like_sf"/>
</dbReference>
<dbReference type="SUPFAM" id="SSF49785">
    <property type="entry name" value="Galactose-binding domain-like"/>
    <property type="match status" value="1"/>
</dbReference>
<dbReference type="AlphaFoldDB" id="A0AAE0FB21"/>
<evidence type="ECO:0000256" key="1">
    <source>
        <dbReference type="SAM" id="Phobius"/>
    </source>
</evidence>
<keyword evidence="3" id="KW-1185">Reference proteome</keyword>